<dbReference type="Proteomes" id="UP001556367">
    <property type="component" value="Unassembled WGS sequence"/>
</dbReference>
<protein>
    <submittedName>
        <fullName evidence="1">Uncharacterized protein</fullName>
    </submittedName>
</protein>
<name>A0ABR3JSV9_9AGAR</name>
<evidence type="ECO:0000313" key="2">
    <source>
        <dbReference type="Proteomes" id="UP001556367"/>
    </source>
</evidence>
<sequence>MEVNKKLVNYATHRTEEGLDAYIAVMDNIADVASMYREHFLLMPMAASEMLTYAQDINPFANSLANFLHIDKDAIEVAYSMWCCSRKGRDERYEVGSDEDQQ</sequence>
<keyword evidence="2" id="KW-1185">Reference proteome</keyword>
<accession>A0ABR3JSV9</accession>
<organism evidence="1 2">
    <name type="scientific">Hohenbuehelia grisea</name>
    <dbReference type="NCBI Taxonomy" id="104357"/>
    <lineage>
        <taxon>Eukaryota</taxon>
        <taxon>Fungi</taxon>
        <taxon>Dikarya</taxon>
        <taxon>Basidiomycota</taxon>
        <taxon>Agaricomycotina</taxon>
        <taxon>Agaricomycetes</taxon>
        <taxon>Agaricomycetidae</taxon>
        <taxon>Agaricales</taxon>
        <taxon>Pleurotineae</taxon>
        <taxon>Pleurotaceae</taxon>
        <taxon>Hohenbuehelia</taxon>
    </lineage>
</organism>
<proteinExistence type="predicted"/>
<reference evidence="2" key="1">
    <citation type="submission" date="2024-06" db="EMBL/GenBank/DDBJ databases">
        <title>Multi-omics analyses provide insights into the biosynthesis of the anticancer antibiotic pleurotin in Hohenbuehelia grisea.</title>
        <authorList>
            <person name="Weaver J.A."/>
            <person name="Alberti F."/>
        </authorList>
    </citation>
    <scope>NUCLEOTIDE SEQUENCE [LARGE SCALE GENOMIC DNA]</scope>
    <source>
        <strain evidence="2">T-177</strain>
    </source>
</reference>
<gene>
    <name evidence="1" type="ORF">HGRIS_014003</name>
</gene>
<evidence type="ECO:0000313" key="1">
    <source>
        <dbReference type="EMBL" id="KAL0958671.1"/>
    </source>
</evidence>
<comment type="caution">
    <text evidence="1">The sequence shown here is derived from an EMBL/GenBank/DDBJ whole genome shotgun (WGS) entry which is preliminary data.</text>
</comment>
<dbReference type="EMBL" id="JASNQZ010000003">
    <property type="protein sequence ID" value="KAL0958671.1"/>
    <property type="molecule type" value="Genomic_DNA"/>
</dbReference>